<dbReference type="Proteomes" id="UP000007110">
    <property type="component" value="Unassembled WGS sequence"/>
</dbReference>
<evidence type="ECO:0000256" key="3">
    <source>
        <dbReference type="ARBA" id="ARBA00023180"/>
    </source>
</evidence>
<dbReference type="OrthoDB" id="64736at2759"/>
<evidence type="ECO:0000256" key="5">
    <source>
        <dbReference type="ARBA" id="ARBA00052030"/>
    </source>
</evidence>
<evidence type="ECO:0000313" key="13">
    <source>
        <dbReference type="EnsemblMetazoa" id="XP_030855798"/>
    </source>
</evidence>
<evidence type="ECO:0000256" key="8">
    <source>
        <dbReference type="ARBA" id="ARBA00072202"/>
    </source>
</evidence>
<evidence type="ECO:0000259" key="12">
    <source>
        <dbReference type="Pfam" id="PF12972"/>
    </source>
</evidence>
<dbReference type="Pfam" id="PF05089">
    <property type="entry name" value="NAGLU"/>
    <property type="match status" value="1"/>
</dbReference>
<dbReference type="Pfam" id="PF12972">
    <property type="entry name" value="NAGLU_C"/>
    <property type="match status" value="1"/>
</dbReference>
<keyword evidence="3" id="KW-0325">Glycoprotein</keyword>
<feature type="domain" description="Alpha-N-acetylglucosaminidase C-terminal" evidence="12">
    <location>
        <begin position="489"/>
        <end position="748"/>
    </location>
</feature>
<keyword evidence="14" id="KW-1185">Reference proteome</keyword>
<dbReference type="PANTHER" id="PTHR12872">
    <property type="entry name" value="ALPHA-N-ACETYLGLUCOSAMINIDASE"/>
    <property type="match status" value="1"/>
</dbReference>
<dbReference type="KEGG" id="spu:580105"/>
<sequence>MNRPKMVPNWCIVAFITALTLGHASANGFENELKHLKPQASASTQTSAAQEVIKRLLPTRYQNFKVVVNPAPSGDNLDTFEISADGTTVNVTGTTGVAAVWGVQHYLVHYCNCHISWNGDQLYLPPDGQWPVIHPPLKVTSPNRFRFYQNVCTASYTFAWWDWERWERHIDWMALSGINLPLAFNGQEAIWQKVYLKMGLEQEDLDKHFGGPAFLAWARMGNIDGWGGPLPQSWHTNQLALQHQILKRMRDLGMIPVLPAFAGHVPKSFSKVFPNASISNLGDWGRFGPEYCCTSLLDPQDPMFKQVGKAFIDAMSEEFNGTDHIYSADTFNENKPKSRDSAYLSAASKGVYQGIIEGDPKGVWLMMGWLFQDTGFWGPTQIKALLQGVPIGRMIVLDLYAEARPFYKTTYSFYGQPFIWCMLHNFGGNTGLYGKLDAVNQGPFEARNYDNSTMIGMGTTPEGIFQNYVMYNFLTDMTWRSGSTNVSKWIEQYAGRRYSNDPNKSEEATEAWVILKETVYNNTGTLQDHQYAVPVRRPSNIMTSPVWYDYTKVAKAWEFLLEASTKLGTSPVFRYDLVDVTRNVLQDLAFDFQQKLMVSFRIRNAGAVGGNGTLLCNLILDMDNITSSHEDWLLGTWLEDAKSLATNNDEESLYEYNAKNQITIWGPKEEILDYANKQWGGLLRTYYHRRWQLYVQYLEECIQSHQPYDQNTFNVRSFVAESEWTHSKEKFPTEPVGDTMAISKALYVKYEPFIKEARTFGRAEKRMKNGRKHSATQERLPYSYMYHGGRERQ</sequence>
<dbReference type="AlphaFoldDB" id="A0A7M7T5P3"/>
<dbReference type="InParanoid" id="A0A7M7T5P3"/>
<keyword evidence="1 9" id="KW-0732">Signal</keyword>
<reference evidence="14" key="1">
    <citation type="submission" date="2015-02" db="EMBL/GenBank/DDBJ databases">
        <title>Genome sequencing for Strongylocentrotus purpuratus.</title>
        <authorList>
            <person name="Murali S."/>
            <person name="Liu Y."/>
            <person name="Vee V."/>
            <person name="English A."/>
            <person name="Wang M."/>
            <person name="Skinner E."/>
            <person name="Han Y."/>
            <person name="Muzny D.M."/>
            <person name="Worley K.C."/>
            <person name="Gibbs R.A."/>
        </authorList>
    </citation>
    <scope>NUCLEOTIDE SEQUENCE</scope>
</reference>
<organism evidence="13 14">
    <name type="scientific">Strongylocentrotus purpuratus</name>
    <name type="common">Purple sea urchin</name>
    <dbReference type="NCBI Taxonomy" id="7668"/>
    <lineage>
        <taxon>Eukaryota</taxon>
        <taxon>Metazoa</taxon>
        <taxon>Echinodermata</taxon>
        <taxon>Eleutherozoa</taxon>
        <taxon>Echinozoa</taxon>
        <taxon>Echinoidea</taxon>
        <taxon>Euechinoidea</taxon>
        <taxon>Echinacea</taxon>
        <taxon>Camarodonta</taxon>
        <taxon>Echinidea</taxon>
        <taxon>Strongylocentrotidae</taxon>
        <taxon>Strongylocentrotus</taxon>
    </lineage>
</organism>
<dbReference type="OMA" id="LHKWGGP"/>
<evidence type="ECO:0000256" key="1">
    <source>
        <dbReference type="ARBA" id="ARBA00022729"/>
    </source>
</evidence>
<reference evidence="13" key="2">
    <citation type="submission" date="2021-01" db="UniProtKB">
        <authorList>
            <consortium name="EnsemblMetazoa"/>
        </authorList>
    </citation>
    <scope>IDENTIFICATION</scope>
</reference>
<accession>A0A7M7T5P3</accession>
<dbReference type="GeneID" id="580105"/>
<dbReference type="PANTHER" id="PTHR12872:SF1">
    <property type="entry name" value="ALPHA-N-ACETYLGLUCOSAMINIDASE"/>
    <property type="match status" value="1"/>
</dbReference>
<evidence type="ECO:0000256" key="4">
    <source>
        <dbReference type="ARBA" id="ARBA00023295"/>
    </source>
</evidence>
<dbReference type="FunCoup" id="A0A7M7T5P3">
    <property type="interactions" value="386"/>
</dbReference>
<dbReference type="GO" id="GO:0048731">
    <property type="term" value="P:system development"/>
    <property type="evidence" value="ECO:0007669"/>
    <property type="project" value="UniProtKB-ARBA"/>
</dbReference>
<dbReference type="Gene3D" id="3.20.20.80">
    <property type="entry name" value="Glycosidases"/>
    <property type="match status" value="1"/>
</dbReference>
<dbReference type="Pfam" id="PF12971">
    <property type="entry name" value="NAGLU_N"/>
    <property type="match status" value="1"/>
</dbReference>
<dbReference type="Gene3D" id="1.20.120.670">
    <property type="entry name" value="N-acetyl-b-d-glucoasminidase"/>
    <property type="match status" value="1"/>
</dbReference>
<evidence type="ECO:0000256" key="2">
    <source>
        <dbReference type="ARBA" id="ARBA00022801"/>
    </source>
</evidence>
<dbReference type="InterPro" id="IPR024733">
    <property type="entry name" value="NAGLU_tim-barrel"/>
</dbReference>
<dbReference type="InterPro" id="IPR024240">
    <property type="entry name" value="NAGLU_N"/>
</dbReference>
<dbReference type="Gene3D" id="3.30.379.10">
    <property type="entry name" value="Chitobiase/beta-hexosaminidase domain 2-like"/>
    <property type="match status" value="1"/>
</dbReference>
<evidence type="ECO:0000256" key="6">
    <source>
        <dbReference type="ARBA" id="ARBA00060996"/>
    </source>
</evidence>
<dbReference type="RefSeq" id="XP_030855798.1">
    <property type="nucleotide sequence ID" value="XM_030999938.1"/>
</dbReference>
<dbReference type="EnsemblMetazoa" id="XM_030999938">
    <property type="protein sequence ID" value="XP_030855798"/>
    <property type="gene ID" value="LOC580105"/>
</dbReference>
<protein>
    <recommendedName>
        <fullName evidence="8">Alpha-N-acetylglucosaminidase</fullName>
        <ecNumber evidence="7">3.2.1.50</ecNumber>
    </recommendedName>
</protein>
<feature type="chain" id="PRO_5029686758" description="Alpha-N-acetylglucosaminidase" evidence="9">
    <location>
        <begin position="27"/>
        <end position="793"/>
    </location>
</feature>
<evidence type="ECO:0000256" key="9">
    <source>
        <dbReference type="SAM" id="SignalP"/>
    </source>
</evidence>
<keyword evidence="4" id="KW-0326">Glycosidase</keyword>
<feature type="signal peptide" evidence="9">
    <location>
        <begin position="1"/>
        <end position="26"/>
    </location>
</feature>
<dbReference type="InterPro" id="IPR017853">
    <property type="entry name" value="GH"/>
</dbReference>
<dbReference type="InterPro" id="IPR029018">
    <property type="entry name" value="Hex-like_dom2"/>
</dbReference>
<dbReference type="SUPFAM" id="SSF51445">
    <property type="entry name" value="(Trans)glycosidases"/>
    <property type="match status" value="1"/>
</dbReference>
<comment type="catalytic activity">
    <reaction evidence="5">
        <text>Hydrolysis of terminal non-reducing N-acetyl-D-glucosamine residues in N-acetyl-alpha-D-glucosaminides.</text>
        <dbReference type="EC" id="3.2.1.50"/>
    </reaction>
</comment>
<dbReference type="FunFam" id="3.20.20.80:FF:000107">
    <property type="entry name" value="Alpha-N-acetylglucosaminidase family"/>
    <property type="match status" value="1"/>
</dbReference>
<keyword evidence="2" id="KW-0378">Hydrolase</keyword>
<feature type="domain" description="Alpha-N-acetylglucosaminidase tim-barrel" evidence="10">
    <location>
        <begin position="146"/>
        <end position="480"/>
    </location>
</feature>
<dbReference type="GO" id="GO:0004561">
    <property type="term" value="F:alpha-N-acetylglucosaminidase activity"/>
    <property type="evidence" value="ECO:0007669"/>
    <property type="project" value="UniProtKB-EC"/>
</dbReference>
<evidence type="ECO:0000256" key="7">
    <source>
        <dbReference type="ARBA" id="ARBA00066522"/>
    </source>
</evidence>
<evidence type="ECO:0000259" key="10">
    <source>
        <dbReference type="Pfam" id="PF05089"/>
    </source>
</evidence>
<evidence type="ECO:0000259" key="11">
    <source>
        <dbReference type="Pfam" id="PF12971"/>
    </source>
</evidence>
<comment type="similarity">
    <text evidence="6">Belongs to the glycosyl hydrolase 89 family.</text>
</comment>
<dbReference type="InterPro" id="IPR007781">
    <property type="entry name" value="NAGLU"/>
</dbReference>
<name>A0A7M7T5P3_STRPU</name>
<dbReference type="EC" id="3.2.1.50" evidence="7"/>
<feature type="domain" description="Alpha-N-acetylglucosaminidase N-terminal" evidence="11">
    <location>
        <begin position="48"/>
        <end position="126"/>
    </location>
</feature>
<evidence type="ECO:0000313" key="14">
    <source>
        <dbReference type="Proteomes" id="UP000007110"/>
    </source>
</evidence>
<proteinExistence type="inferred from homology"/>
<dbReference type="InterPro" id="IPR024732">
    <property type="entry name" value="NAGLU_C"/>
</dbReference>